<protein>
    <submittedName>
        <fullName evidence="1">Uncharacterized protein</fullName>
    </submittedName>
</protein>
<sequence>MQVQINNLPKFLKNSKFYENLDTNEDELITIPNLKIDDEINNFIDFKNLVETIDFFDCYKYPKSFVKYYKNNSEEVFEFLKNDTFKNEIILKKFCNLIIKNYKQFFVTYKIINLYKLNPEDYDNYIDYALNNTNELIAEEGYLIDDYEYADLINKISSTKILELRPKHILEGKVYLHSSLKKLEKYSLFPTYPIKGVSIIQVECFDEIFKAIENNYEYEYEINKKKVLAYRKNKVYLCFDTSEVVSTILPIEINEFNRNNIFEEFQKVIEWICEESKNLEEF</sequence>
<dbReference type="AlphaFoldDB" id="A0A6C0ADD9"/>
<proteinExistence type="predicted"/>
<name>A0A6C0ADD9_9ZZZZ</name>
<dbReference type="EMBL" id="MN740593">
    <property type="protein sequence ID" value="QHS77561.1"/>
    <property type="molecule type" value="Genomic_DNA"/>
</dbReference>
<evidence type="ECO:0000313" key="1">
    <source>
        <dbReference type="EMBL" id="QHS77561.1"/>
    </source>
</evidence>
<organism evidence="1">
    <name type="scientific">viral metagenome</name>
    <dbReference type="NCBI Taxonomy" id="1070528"/>
    <lineage>
        <taxon>unclassified sequences</taxon>
        <taxon>metagenomes</taxon>
        <taxon>organismal metagenomes</taxon>
    </lineage>
</organism>
<reference evidence="1" key="1">
    <citation type="journal article" date="2020" name="Nature">
        <title>Giant virus diversity and host interactions through global metagenomics.</title>
        <authorList>
            <person name="Schulz F."/>
            <person name="Roux S."/>
            <person name="Paez-Espino D."/>
            <person name="Jungbluth S."/>
            <person name="Walsh D.A."/>
            <person name="Denef V.J."/>
            <person name="McMahon K.D."/>
            <person name="Konstantinidis K.T."/>
            <person name="Eloe-Fadrosh E.A."/>
            <person name="Kyrpides N.C."/>
            <person name="Woyke T."/>
        </authorList>
    </citation>
    <scope>NUCLEOTIDE SEQUENCE</scope>
    <source>
        <strain evidence="1">GVMAG-S-1021933-23</strain>
    </source>
</reference>
<accession>A0A6C0ADD9</accession>